<evidence type="ECO:0000313" key="3">
    <source>
        <dbReference type="Proteomes" id="UP001500902"/>
    </source>
</evidence>
<dbReference type="EMBL" id="BAAAZP010000131">
    <property type="protein sequence ID" value="GAA3692645.1"/>
    <property type="molecule type" value="Genomic_DNA"/>
</dbReference>
<feature type="compositionally biased region" description="Basic and acidic residues" evidence="1">
    <location>
        <begin position="30"/>
        <end position="43"/>
    </location>
</feature>
<organism evidence="2 3">
    <name type="scientific">Nonomuraea antimicrobica</name>
    <dbReference type="NCBI Taxonomy" id="561173"/>
    <lineage>
        <taxon>Bacteria</taxon>
        <taxon>Bacillati</taxon>
        <taxon>Actinomycetota</taxon>
        <taxon>Actinomycetes</taxon>
        <taxon>Streptosporangiales</taxon>
        <taxon>Streptosporangiaceae</taxon>
        <taxon>Nonomuraea</taxon>
    </lineage>
</organism>
<sequence>MGRQGPPQLLRDGGQLGRAAPGPAVLLGDEQPRDPHVPRELPPRRAGPPGEMGSDDGAKVIGKCHGSILTKRLLVSIRMTEICLLWMDT</sequence>
<reference evidence="3" key="1">
    <citation type="journal article" date="2019" name="Int. J. Syst. Evol. Microbiol.">
        <title>The Global Catalogue of Microorganisms (GCM) 10K type strain sequencing project: providing services to taxonomists for standard genome sequencing and annotation.</title>
        <authorList>
            <consortium name="The Broad Institute Genomics Platform"/>
            <consortium name="The Broad Institute Genome Sequencing Center for Infectious Disease"/>
            <person name="Wu L."/>
            <person name="Ma J."/>
        </authorList>
    </citation>
    <scope>NUCLEOTIDE SEQUENCE [LARGE SCALE GENOMIC DNA]</scope>
    <source>
        <strain evidence="3">JCM 16904</strain>
    </source>
</reference>
<protein>
    <submittedName>
        <fullName evidence="2">Uncharacterized protein</fullName>
    </submittedName>
</protein>
<comment type="caution">
    <text evidence="2">The sequence shown here is derived from an EMBL/GenBank/DDBJ whole genome shotgun (WGS) entry which is preliminary data.</text>
</comment>
<feature type="region of interest" description="Disordered" evidence="1">
    <location>
        <begin position="1"/>
        <end position="58"/>
    </location>
</feature>
<dbReference type="Proteomes" id="UP001500902">
    <property type="component" value="Unassembled WGS sequence"/>
</dbReference>
<gene>
    <name evidence="2" type="ORF">GCM10022224_067810</name>
</gene>
<name>A0ABP7CPJ4_9ACTN</name>
<evidence type="ECO:0000313" key="2">
    <source>
        <dbReference type="EMBL" id="GAA3692645.1"/>
    </source>
</evidence>
<evidence type="ECO:0000256" key="1">
    <source>
        <dbReference type="SAM" id="MobiDB-lite"/>
    </source>
</evidence>
<accession>A0ABP7CPJ4</accession>
<keyword evidence="3" id="KW-1185">Reference proteome</keyword>
<proteinExistence type="predicted"/>